<proteinExistence type="predicted"/>
<dbReference type="Proteomes" id="UP001597492">
    <property type="component" value="Unassembled WGS sequence"/>
</dbReference>
<dbReference type="SUPFAM" id="SSF53448">
    <property type="entry name" value="Nucleotide-diphospho-sugar transferases"/>
    <property type="match status" value="1"/>
</dbReference>
<gene>
    <name evidence="2" type="ORF">ACFSW7_00050</name>
</gene>
<accession>A0ABW5UTJ5</accession>
<dbReference type="Gene3D" id="3.90.550.10">
    <property type="entry name" value="Spore Coat Polysaccharide Biosynthesis Protein SpsA, Chain A"/>
    <property type="match status" value="1"/>
</dbReference>
<keyword evidence="2" id="KW-0808">Transferase</keyword>
<organism evidence="2 3">
    <name type="scientific">Gulosibacter faecalis</name>
    <dbReference type="NCBI Taxonomy" id="272240"/>
    <lineage>
        <taxon>Bacteria</taxon>
        <taxon>Bacillati</taxon>
        <taxon>Actinomycetota</taxon>
        <taxon>Actinomycetes</taxon>
        <taxon>Micrococcales</taxon>
        <taxon>Microbacteriaceae</taxon>
        <taxon>Gulosibacter</taxon>
    </lineage>
</organism>
<dbReference type="EC" id="2.4.-.-" evidence="2"/>
<keyword evidence="3" id="KW-1185">Reference proteome</keyword>
<comment type="caution">
    <text evidence="2">The sequence shown here is derived from an EMBL/GenBank/DDBJ whole genome shotgun (WGS) entry which is preliminary data.</text>
</comment>
<dbReference type="Pfam" id="PF00535">
    <property type="entry name" value="Glycos_transf_2"/>
    <property type="match status" value="1"/>
</dbReference>
<name>A0ABW5UTJ5_9MICO</name>
<evidence type="ECO:0000259" key="1">
    <source>
        <dbReference type="Pfam" id="PF00535"/>
    </source>
</evidence>
<reference evidence="3" key="1">
    <citation type="journal article" date="2019" name="Int. J. Syst. Evol. Microbiol.">
        <title>The Global Catalogue of Microorganisms (GCM) 10K type strain sequencing project: providing services to taxonomists for standard genome sequencing and annotation.</title>
        <authorList>
            <consortium name="The Broad Institute Genomics Platform"/>
            <consortium name="The Broad Institute Genome Sequencing Center for Infectious Disease"/>
            <person name="Wu L."/>
            <person name="Ma J."/>
        </authorList>
    </citation>
    <scope>NUCLEOTIDE SEQUENCE [LARGE SCALE GENOMIC DNA]</scope>
    <source>
        <strain evidence="3">TISTR 1514</strain>
    </source>
</reference>
<dbReference type="RefSeq" id="WP_019619602.1">
    <property type="nucleotide sequence ID" value="NZ_JBHUNE010000001.1"/>
</dbReference>
<keyword evidence="2" id="KW-0328">Glycosyltransferase</keyword>
<protein>
    <submittedName>
        <fullName evidence="2">Glycosyltransferase</fullName>
        <ecNumber evidence="2">2.4.-.-</ecNumber>
    </submittedName>
</protein>
<dbReference type="InterPro" id="IPR029044">
    <property type="entry name" value="Nucleotide-diphossugar_trans"/>
</dbReference>
<dbReference type="EMBL" id="JBHUNE010000001">
    <property type="protein sequence ID" value="MFD2756768.1"/>
    <property type="molecule type" value="Genomic_DNA"/>
</dbReference>
<dbReference type="InterPro" id="IPR001173">
    <property type="entry name" value="Glyco_trans_2-like"/>
</dbReference>
<evidence type="ECO:0000313" key="2">
    <source>
        <dbReference type="EMBL" id="MFD2756768.1"/>
    </source>
</evidence>
<feature type="domain" description="Glycosyltransferase 2-like" evidence="1">
    <location>
        <begin position="11"/>
        <end position="116"/>
    </location>
</feature>
<dbReference type="GO" id="GO:0016757">
    <property type="term" value="F:glycosyltransferase activity"/>
    <property type="evidence" value="ECO:0007669"/>
    <property type="project" value="UniProtKB-KW"/>
</dbReference>
<evidence type="ECO:0000313" key="3">
    <source>
        <dbReference type="Proteomes" id="UP001597492"/>
    </source>
</evidence>
<sequence>MTNPTPPRILVLLTTHNGADFLAEQLDSVLAQRGVEVHVLASDDASTDATTDILRRYAARDTGRVRMLEPGVFGSATANFFRIMRDADVSGFDAVAFCDQDDVWVEGKLERHYGILSLADGLDGRGAYAGVSSNVTAFDENGLRQLIAKNQPQRDADYVFESAGPGSTFLLRPEAFQLVQERLRDPRSAASDTAAHDWLAYALIRASGGRWFIDGEPSVEYRQHDANALGANESLAQYANRLRTIASGGFRRNAESMTAAALEVAAPSERARLEWTRDRLARLTFVSRLRLARRVRQFRRRRRDQLALGVTFVLGIF</sequence>